<dbReference type="Proteomes" id="UP000824049">
    <property type="component" value="Unassembled WGS sequence"/>
</dbReference>
<keyword evidence="1 2" id="KW-0732">Signal</keyword>
<feature type="domain" description="Solute-binding protein family 3/N-terminal" evidence="3">
    <location>
        <begin position="36"/>
        <end position="264"/>
    </location>
</feature>
<organism evidence="4 5">
    <name type="scientific">Candidatus Anaerobutyricum stercoris</name>
    <dbReference type="NCBI Taxonomy" id="2838457"/>
    <lineage>
        <taxon>Bacteria</taxon>
        <taxon>Bacillati</taxon>
        <taxon>Bacillota</taxon>
        <taxon>Clostridia</taxon>
        <taxon>Lachnospirales</taxon>
        <taxon>Lachnospiraceae</taxon>
        <taxon>Anaerobutyricum</taxon>
    </lineage>
</organism>
<comment type="caution">
    <text evidence="4">The sequence shown here is derived from an EMBL/GenBank/DDBJ whole genome shotgun (WGS) entry which is preliminary data.</text>
</comment>
<gene>
    <name evidence="4" type="ORF">H9968_04195</name>
</gene>
<protein>
    <submittedName>
        <fullName evidence="4">Transporter substrate-binding domain-containing protein</fullName>
    </submittedName>
</protein>
<reference evidence="4" key="1">
    <citation type="journal article" date="2021" name="PeerJ">
        <title>Extensive microbial diversity within the chicken gut microbiome revealed by metagenomics and culture.</title>
        <authorList>
            <person name="Gilroy R."/>
            <person name="Ravi A."/>
            <person name="Getino M."/>
            <person name="Pursley I."/>
            <person name="Horton D.L."/>
            <person name="Alikhan N.F."/>
            <person name="Baker D."/>
            <person name="Gharbi K."/>
            <person name="Hall N."/>
            <person name="Watson M."/>
            <person name="Adriaenssens E.M."/>
            <person name="Foster-Nyarko E."/>
            <person name="Jarju S."/>
            <person name="Secka A."/>
            <person name="Antonio M."/>
            <person name="Oren A."/>
            <person name="Chaudhuri R.R."/>
            <person name="La Ragione R."/>
            <person name="Hildebrand F."/>
            <person name="Pallen M.J."/>
        </authorList>
    </citation>
    <scope>NUCLEOTIDE SEQUENCE</scope>
    <source>
        <strain evidence="4">CHK179-28034</strain>
    </source>
</reference>
<evidence type="ECO:0000313" key="5">
    <source>
        <dbReference type="Proteomes" id="UP000824049"/>
    </source>
</evidence>
<dbReference type="SUPFAM" id="SSF53850">
    <property type="entry name" value="Periplasmic binding protein-like II"/>
    <property type="match status" value="1"/>
</dbReference>
<dbReference type="Gene3D" id="3.40.190.10">
    <property type="entry name" value="Periplasmic binding protein-like II"/>
    <property type="match status" value="2"/>
</dbReference>
<name>A0A9D2EKD4_9FIRM</name>
<dbReference type="SMART" id="SM00062">
    <property type="entry name" value="PBPb"/>
    <property type="match status" value="1"/>
</dbReference>
<accession>A0A9D2EKD4</accession>
<evidence type="ECO:0000259" key="3">
    <source>
        <dbReference type="SMART" id="SM00062"/>
    </source>
</evidence>
<feature type="signal peptide" evidence="2">
    <location>
        <begin position="1"/>
        <end position="23"/>
    </location>
</feature>
<dbReference type="InterPro" id="IPR001638">
    <property type="entry name" value="Solute-binding_3/MltF_N"/>
</dbReference>
<dbReference type="PANTHER" id="PTHR35936:SF17">
    <property type="entry name" value="ARGININE-BINDING EXTRACELLULAR PROTEIN ARTP"/>
    <property type="match status" value="1"/>
</dbReference>
<evidence type="ECO:0000313" key="4">
    <source>
        <dbReference type="EMBL" id="HIZ39117.1"/>
    </source>
</evidence>
<dbReference type="Pfam" id="PF00497">
    <property type="entry name" value="SBP_bac_3"/>
    <property type="match status" value="1"/>
</dbReference>
<dbReference type="PANTHER" id="PTHR35936">
    <property type="entry name" value="MEMBRANE-BOUND LYTIC MUREIN TRANSGLYCOSYLASE F"/>
    <property type="match status" value="1"/>
</dbReference>
<proteinExistence type="predicted"/>
<evidence type="ECO:0000256" key="2">
    <source>
        <dbReference type="SAM" id="SignalP"/>
    </source>
</evidence>
<dbReference type="AlphaFoldDB" id="A0A9D2EKD4"/>
<evidence type="ECO:0000256" key="1">
    <source>
        <dbReference type="ARBA" id="ARBA00022729"/>
    </source>
</evidence>
<feature type="chain" id="PRO_5038351068" evidence="2">
    <location>
        <begin position="24"/>
        <end position="265"/>
    </location>
</feature>
<dbReference type="PROSITE" id="PS51257">
    <property type="entry name" value="PROKAR_LIPOPROTEIN"/>
    <property type="match status" value="1"/>
</dbReference>
<sequence>MKKWKLGALFLTAVLLLAGCAKAEEQETAPEPERPDYYVGVEENNAPYYSADENGNASGYYVDLMNTLSERAGITYEFRTVSASEYAAKVQSSSGEDASGISCDLFLGTLEPEVGDTSTYAQSEPVYETGLCVLAAKGQGLRKTSHLRGVTIAARAETEEAVFSDYLAARYDAETIVFQKEADVLADVSQGYSGAMVLDEGNASLALQQDAGLKLLTTSGKYFSVHRFIAAADQGIPEAFASALEELSADGTLTALQQQNGLNVQ</sequence>
<reference evidence="4" key="2">
    <citation type="submission" date="2021-04" db="EMBL/GenBank/DDBJ databases">
        <authorList>
            <person name="Gilroy R."/>
        </authorList>
    </citation>
    <scope>NUCLEOTIDE SEQUENCE</scope>
    <source>
        <strain evidence="4">CHK179-28034</strain>
    </source>
</reference>
<dbReference type="EMBL" id="DXBR01000042">
    <property type="protein sequence ID" value="HIZ39117.1"/>
    <property type="molecule type" value="Genomic_DNA"/>
</dbReference>